<gene>
    <name evidence="2" type="ORF">LPC04_03935</name>
</gene>
<protein>
    <submittedName>
        <fullName evidence="2">Uncharacterized protein</fullName>
    </submittedName>
</protein>
<feature type="transmembrane region" description="Helical" evidence="1">
    <location>
        <begin position="21"/>
        <end position="44"/>
    </location>
</feature>
<keyword evidence="1" id="KW-1133">Transmembrane helix</keyword>
<keyword evidence="1" id="KW-0472">Membrane</keyword>
<accession>A0A9X1YHG2</accession>
<proteinExistence type="predicted"/>
<keyword evidence="1" id="KW-0812">Transmembrane</keyword>
<comment type="caution">
    <text evidence="2">The sequence shown here is derived from an EMBL/GenBank/DDBJ whole genome shotgun (WGS) entry which is preliminary data.</text>
</comment>
<name>A0A9X1YHG2_9BURK</name>
<reference evidence="2" key="1">
    <citation type="submission" date="2021-11" db="EMBL/GenBank/DDBJ databases">
        <title>BS-T2-15 a new species belonging to the Comamonadaceae family isolated from the soil of a French oak forest.</title>
        <authorList>
            <person name="Mieszkin S."/>
            <person name="Alain K."/>
        </authorList>
    </citation>
    <scope>NUCLEOTIDE SEQUENCE</scope>
    <source>
        <strain evidence="2">BS-T2-15</strain>
    </source>
</reference>
<keyword evidence="3" id="KW-1185">Reference proteome</keyword>
<organism evidence="2 3">
    <name type="scientific">Scleromatobacter humisilvae</name>
    <dbReference type="NCBI Taxonomy" id="2897159"/>
    <lineage>
        <taxon>Bacteria</taxon>
        <taxon>Pseudomonadati</taxon>
        <taxon>Pseudomonadota</taxon>
        <taxon>Betaproteobacteria</taxon>
        <taxon>Burkholderiales</taxon>
        <taxon>Sphaerotilaceae</taxon>
        <taxon>Scleromatobacter</taxon>
    </lineage>
</organism>
<dbReference type="Proteomes" id="UP001139353">
    <property type="component" value="Unassembled WGS sequence"/>
</dbReference>
<dbReference type="RefSeq" id="WP_275680875.1">
    <property type="nucleotide sequence ID" value="NZ_JAJLJH010000001.1"/>
</dbReference>
<evidence type="ECO:0000313" key="2">
    <source>
        <dbReference type="EMBL" id="MCK9684853.1"/>
    </source>
</evidence>
<evidence type="ECO:0000313" key="3">
    <source>
        <dbReference type="Proteomes" id="UP001139353"/>
    </source>
</evidence>
<dbReference type="EMBL" id="JAJLJH010000001">
    <property type="protein sequence ID" value="MCK9684853.1"/>
    <property type="molecule type" value="Genomic_DNA"/>
</dbReference>
<dbReference type="AlphaFoldDB" id="A0A9X1YHG2"/>
<sequence>MKPHPDIARRRAPRVAAPRRVRGLAARGAIVAAALVAAVALQLVGPRLQCRLADLVGAPSVAPAPTPAAMPSCGTPTSDAMPMHPCKVATMASAAPVVAPGM</sequence>
<evidence type="ECO:0000256" key="1">
    <source>
        <dbReference type="SAM" id="Phobius"/>
    </source>
</evidence>